<evidence type="ECO:0000313" key="4">
    <source>
        <dbReference type="Proteomes" id="UP000272025"/>
    </source>
</evidence>
<organism evidence="3 4">
    <name type="scientific">Sodiomyces alkalinus (strain CBS 110278 / VKM F-3762 / F11)</name>
    <name type="common">Alkaliphilic filamentous fungus</name>
    <dbReference type="NCBI Taxonomy" id="1314773"/>
    <lineage>
        <taxon>Eukaryota</taxon>
        <taxon>Fungi</taxon>
        <taxon>Dikarya</taxon>
        <taxon>Ascomycota</taxon>
        <taxon>Pezizomycotina</taxon>
        <taxon>Sordariomycetes</taxon>
        <taxon>Hypocreomycetidae</taxon>
        <taxon>Glomerellales</taxon>
        <taxon>Plectosphaerellaceae</taxon>
        <taxon>Sodiomyces</taxon>
    </lineage>
</organism>
<sequence length="206" mass="23110">MLATPQPPLPSAALPSTATVSSPPGPRCCKLPPCRFPPHTRAFPRLTSQPSEHKRTAHNTPENIHPGTHYVCPVPGCHQGQLILRSDYPGPGRFDEFRRHFREDHPRLCDSLEPWVLDAIYASVRAQSDMSADTVNLERKTLEVREKVRKIREKEVEMDRLNVRIGQQEAELRWKDSQIRDLYLQVGLLRAAAGGFLGAGAPQAPM</sequence>
<dbReference type="GeneID" id="39580629"/>
<dbReference type="EMBL" id="ML119057">
    <property type="protein sequence ID" value="ROT37163.1"/>
    <property type="molecule type" value="Genomic_DNA"/>
</dbReference>
<accession>A0A3N2PRN9</accession>
<gene>
    <name evidence="3" type="ORF">SODALDRAFT_334237</name>
</gene>
<keyword evidence="4" id="KW-1185">Reference proteome</keyword>
<feature type="coiled-coil region" evidence="1">
    <location>
        <begin position="137"/>
        <end position="171"/>
    </location>
</feature>
<protein>
    <submittedName>
        <fullName evidence="3">Uncharacterized protein</fullName>
    </submittedName>
</protein>
<name>A0A3N2PRN9_SODAK</name>
<feature type="compositionally biased region" description="Pro residues" evidence="2">
    <location>
        <begin position="1"/>
        <end position="10"/>
    </location>
</feature>
<dbReference type="RefSeq" id="XP_028464969.1">
    <property type="nucleotide sequence ID" value="XM_028612151.1"/>
</dbReference>
<evidence type="ECO:0000256" key="2">
    <source>
        <dbReference type="SAM" id="MobiDB-lite"/>
    </source>
</evidence>
<evidence type="ECO:0000313" key="3">
    <source>
        <dbReference type="EMBL" id="ROT37163.1"/>
    </source>
</evidence>
<feature type="region of interest" description="Disordered" evidence="2">
    <location>
        <begin position="1"/>
        <end position="24"/>
    </location>
</feature>
<dbReference type="Proteomes" id="UP000272025">
    <property type="component" value="Unassembled WGS sequence"/>
</dbReference>
<evidence type="ECO:0000256" key="1">
    <source>
        <dbReference type="SAM" id="Coils"/>
    </source>
</evidence>
<reference evidence="3 4" key="1">
    <citation type="journal article" date="2018" name="Mol. Ecol.">
        <title>The obligate alkalophilic soda-lake fungus Sodiomyces alkalinus has shifted to a protein diet.</title>
        <authorList>
            <person name="Grum-Grzhimaylo A.A."/>
            <person name="Falkoski D.L."/>
            <person name="van den Heuvel J."/>
            <person name="Valero-Jimenez C.A."/>
            <person name="Min B."/>
            <person name="Choi I.G."/>
            <person name="Lipzen A."/>
            <person name="Daum C.G."/>
            <person name="Aanen D.K."/>
            <person name="Tsang A."/>
            <person name="Henrissat B."/>
            <person name="Bilanenko E.N."/>
            <person name="de Vries R.P."/>
            <person name="van Kan J.A.L."/>
            <person name="Grigoriev I.V."/>
            <person name="Debets A.J.M."/>
        </authorList>
    </citation>
    <scope>NUCLEOTIDE SEQUENCE [LARGE SCALE GENOMIC DNA]</scope>
    <source>
        <strain evidence="3 4">F11</strain>
    </source>
</reference>
<keyword evidence="1" id="KW-0175">Coiled coil</keyword>
<feature type="region of interest" description="Disordered" evidence="2">
    <location>
        <begin position="42"/>
        <end position="64"/>
    </location>
</feature>
<proteinExistence type="predicted"/>
<dbReference type="AlphaFoldDB" id="A0A3N2PRN9"/>